<dbReference type="Pfam" id="PF08241">
    <property type="entry name" value="Methyltransf_11"/>
    <property type="match status" value="1"/>
</dbReference>
<reference evidence="6 7" key="1">
    <citation type="journal article" date="2020" name="ISME J.">
        <title>Comparative genomics reveals insights into cyanobacterial evolution and habitat adaptation.</title>
        <authorList>
            <person name="Chen M.Y."/>
            <person name="Teng W.K."/>
            <person name="Zhao L."/>
            <person name="Hu C.X."/>
            <person name="Zhou Y.K."/>
            <person name="Han B.P."/>
            <person name="Song L.R."/>
            <person name="Shu W.S."/>
        </authorList>
    </citation>
    <scope>NUCLEOTIDE SEQUENCE [LARGE SCALE GENOMIC DNA]</scope>
    <source>
        <strain evidence="6 7">FACHB-260</strain>
    </source>
</reference>
<dbReference type="InterPro" id="IPR010233">
    <property type="entry name" value="UbiG_MeTrfase"/>
</dbReference>
<keyword evidence="7" id="KW-1185">Reference proteome</keyword>
<dbReference type="Proteomes" id="UP000607281">
    <property type="component" value="Unassembled WGS sequence"/>
</dbReference>
<evidence type="ECO:0000313" key="6">
    <source>
        <dbReference type="EMBL" id="MBD2345296.1"/>
    </source>
</evidence>
<dbReference type="PANTHER" id="PTHR43464:SF19">
    <property type="entry name" value="UBIQUINONE BIOSYNTHESIS O-METHYLTRANSFERASE, MITOCHONDRIAL"/>
    <property type="match status" value="1"/>
</dbReference>
<evidence type="ECO:0000256" key="1">
    <source>
        <dbReference type="ARBA" id="ARBA00022603"/>
    </source>
</evidence>
<dbReference type="PANTHER" id="PTHR43464">
    <property type="entry name" value="METHYLTRANSFERASE"/>
    <property type="match status" value="1"/>
</dbReference>
<dbReference type="CDD" id="cd02440">
    <property type="entry name" value="AdoMet_MTases"/>
    <property type="match status" value="1"/>
</dbReference>
<keyword evidence="3" id="KW-0831">Ubiquinone biosynthesis</keyword>
<name>A0ABR8CR86_9NOST</name>
<sequence>MKTNDLEYYDLNADKWWQKGESLNLSQHLNQARFEYLSNYIINGKNAKVLDVGCGGGLACEFLAQRGFRVSGLDLSLNSIKVAQEHAKQNQLKIDYHQGVAESLPFESQQFDIVLCCDVLEHVNDWHKVIYEVYRVLKTKGLFVFDTINRTFKSKLIMIWLLEYIFKQLPQGLHEWNKFIKPDEIINIMQNAGFEDIVIKGFDLTGGTNFTTLKNIIFKGLTSQAESRNTALFDIQINEDTSVWYIGKAMKP</sequence>
<dbReference type="InterPro" id="IPR029063">
    <property type="entry name" value="SAM-dependent_MTases_sf"/>
</dbReference>
<organism evidence="6 7">
    <name type="scientific">Anabaena subtropica FACHB-260</name>
    <dbReference type="NCBI Taxonomy" id="2692884"/>
    <lineage>
        <taxon>Bacteria</taxon>
        <taxon>Bacillati</taxon>
        <taxon>Cyanobacteriota</taxon>
        <taxon>Cyanophyceae</taxon>
        <taxon>Nostocales</taxon>
        <taxon>Nostocaceae</taxon>
        <taxon>Anabaena</taxon>
    </lineage>
</organism>
<comment type="caution">
    <text evidence="6">The sequence shown here is derived from an EMBL/GenBank/DDBJ whole genome shotgun (WGS) entry which is preliminary data.</text>
</comment>
<accession>A0ABR8CR86</accession>
<dbReference type="Gene3D" id="3.40.50.150">
    <property type="entry name" value="Vaccinia Virus protein VP39"/>
    <property type="match status" value="1"/>
</dbReference>
<feature type="domain" description="Methyltransferase type 11" evidence="5">
    <location>
        <begin position="50"/>
        <end position="145"/>
    </location>
</feature>
<keyword evidence="2" id="KW-0808">Transferase</keyword>
<dbReference type="InterPro" id="IPR013216">
    <property type="entry name" value="Methyltransf_11"/>
</dbReference>
<dbReference type="SUPFAM" id="SSF53335">
    <property type="entry name" value="S-adenosyl-L-methionine-dependent methyltransferases"/>
    <property type="match status" value="1"/>
</dbReference>
<keyword evidence="4" id="KW-0949">S-adenosyl-L-methionine</keyword>
<keyword evidence="1" id="KW-0489">Methyltransferase</keyword>
<protein>
    <submittedName>
        <fullName evidence="6">3-demethylubiquinone-9 3-O-methyltransferase</fullName>
    </submittedName>
</protein>
<evidence type="ECO:0000313" key="7">
    <source>
        <dbReference type="Proteomes" id="UP000607281"/>
    </source>
</evidence>
<evidence type="ECO:0000256" key="4">
    <source>
        <dbReference type="ARBA" id="ARBA00022691"/>
    </source>
</evidence>
<gene>
    <name evidence="6" type="primary">ubiG</name>
    <name evidence="6" type="ORF">H6G18_14225</name>
</gene>
<evidence type="ECO:0000256" key="2">
    <source>
        <dbReference type="ARBA" id="ARBA00022679"/>
    </source>
</evidence>
<dbReference type="RefSeq" id="WP_190407738.1">
    <property type="nucleotide sequence ID" value="NZ_JACJRF010000022.1"/>
</dbReference>
<dbReference type="EMBL" id="JACJRF010000022">
    <property type="protein sequence ID" value="MBD2345296.1"/>
    <property type="molecule type" value="Genomic_DNA"/>
</dbReference>
<dbReference type="NCBIfam" id="TIGR01983">
    <property type="entry name" value="UbiG"/>
    <property type="match status" value="1"/>
</dbReference>
<evidence type="ECO:0000259" key="5">
    <source>
        <dbReference type="Pfam" id="PF08241"/>
    </source>
</evidence>
<evidence type="ECO:0000256" key="3">
    <source>
        <dbReference type="ARBA" id="ARBA00022688"/>
    </source>
</evidence>
<proteinExistence type="predicted"/>